<organism evidence="1 2">
    <name type="scientific">Actinia tenebrosa</name>
    <name type="common">Australian red waratah sea anemone</name>
    <dbReference type="NCBI Taxonomy" id="6105"/>
    <lineage>
        <taxon>Eukaryota</taxon>
        <taxon>Metazoa</taxon>
        <taxon>Cnidaria</taxon>
        <taxon>Anthozoa</taxon>
        <taxon>Hexacorallia</taxon>
        <taxon>Actiniaria</taxon>
        <taxon>Actiniidae</taxon>
        <taxon>Actinia</taxon>
    </lineage>
</organism>
<dbReference type="RefSeq" id="XP_031563605.1">
    <property type="nucleotide sequence ID" value="XM_031707745.1"/>
</dbReference>
<evidence type="ECO:0000313" key="2">
    <source>
        <dbReference type="RefSeq" id="XP_031563605.1"/>
    </source>
</evidence>
<dbReference type="InParanoid" id="A0A6P8IDM9"/>
<proteinExistence type="predicted"/>
<name>A0A6P8IDM9_ACTTE</name>
<dbReference type="OrthoDB" id="5977461at2759"/>
<protein>
    <submittedName>
        <fullName evidence="2">Uncharacterized protein LOC116299109</fullName>
    </submittedName>
</protein>
<keyword evidence="1" id="KW-1185">Reference proteome</keyword>
<dbReference type="KEGG" id="aten:116299109"/>
<gene>
    <name evidence="2" type="primary">LOC116299109</name>
</gene>
<reference evidence="2" key="1">
    <citation type="submission" date="2025-08" db="UniProtKB">
        <authorList>
            <consortium name="RefSeq"/>
        </authorList>
    </citation>
    <scope>IDENTIFICATION</scope>
    <source>
        <tissue evidence="2">Tentacle</tissue>
    </source>
</reference>
<dbReference type="GeneID" id="116299109"/>
<dbReference type="AlphaFoldDB" id="A0A6P8IDM9"/>
<sequence length="161" mass="18383">MSVELEVAFAWKSIYITNKVELLICRAAGIYKDPFETSIDAKEISVYELERSNRTDTNTLVKVISLTPGIYHFVFRAFRSKDGDCKLITSDFYDKTCLATGREVNYVEVLAPNHHRSLNYSSISTREDSFHTAYENFSDSSKAPLLDNYDHEEKGLCCTLL</sequence>
<accession>A0A6P8IDM9</accession>
<evidence type="ECO:0000313" key="1">
    <source>
        <dbReference type="Proteomes" id="UP000515163"/>
    </source>
</evidence>
<dbReference type="Proteomes" id="UP000515163">
    <property type="component" value="Unplaced"/>
</dbReference>